<feature type="transmembrane region" description="Helical" evidence="7">
    <location>
        <begin position="473"/>
        <end position="497"/>
    </location>
</feature>
<dbReference type="Pfam" id="PF07690">
    <property type="entry name" value="MFS_1"/>
    <property type="match status" value="1"/>
</dbReference>
<dbReference type="AlphaFoldDB" id="A0A8H2WZ48"/>
<evidence type="ECO:0000256" key="4">
    <source>
        <dbReference type="ARBA" id="ARBA00022989"/>
    </source>
</evidence>
<dbReference type="PANTHER" id="PTHR23504">
    <property type="entry name" value="MAJOR FACILITATOR SUPERFAMILY DOMAIN-CONTAINING PROTEIN 10"/>
    <property type="match status" value="1"/>
</dbReference>
<evidence type="ECO:0000259" key="8">
    <source>
        <dbReference type="PROSITE" id="PS50850"/>
    </source>
</evidence>
<evidence type="ECO:0000256" key="5">
    <source>
        <dbReference type="ARBA" id="ARBA00023136"/>
    </source>
</evidence>
<dbReference type="OrthoDB" id="419616at2759"/>
<evidence type="ECO:0000313" key="9">
    <source>
        <dbReference type="EMBL" id="CAE6413752.1"/>
    </source>
</evidence>
<feature type="compositionally biased region" description="Acidic residues" evidence="6">
    <location>
        <begin position="336"/>
        <end position="345"/>
    </location>
</feature>
<evidence type="ECO:0000313" key="10">
    <source>
        <dbReference type="Proteomes" id="UP000663831"/>
    </source>
</evidence>
<keyword evidence="5 7" id="KW-0472">Membrane</keyword>
<evidence type="ECO:0000256" key="7">
    <source>
        <dbReference type="SAM" id="Phobius"/>
    </source>
</evidence>
<comment type="subcellular location">
    <subcellularLocation>
        <location evidence="1">Membrane</location>
        <topology evidence="1">Multi-pass membrane protein</topology>
    </subcellularLocation>
</comment>
<keyword evidence="2" id="KW-0813">Transport</keyword>
<dbReference type="InterPro" id="IPR011701">
    <property type="entry name" value="MFS"/>
</dbReference>
<feature type="compositionally biased region" description="Basic and acidic residues" evidence="6">
    <location>
        <begin position="8"/>
        <end position="21"/>
    </location>
</feature>
<protein>
    <recommendedName>
        <fullName evidence="8">Major facilitator superfamily (MFS) profile domain-containing protein</fullName>
    </recommendedName>
</protein>
<evidence type="ECO:0000256" key="6">
    <source>
        <dbReference type="SAM" id="MobiDB-lite"/>
    </source>
</evidence>
<dbReference type="GO" id="GO:0016020">
    <property type="term" value="C:membrane"/>
    <property type="evidence" value="ECO:0007669"/>
    <property type="project" value="UniProtKB-SubCell"/>
</dbReference>
<feature type="transmembrane region" description="Helical" evidence="7">
    <location>
        <begin position="109"/>
        <end position="128"/>
    </location>
</feature>
<dbReference type="PANTHER" id="PTHR23504:SF15">
    <property type="entry name" value="MAJOR FACILITATOR SUPERFAMILY (MFS) PROFILE DOMAIN-CONTAINING PROTEIN"/>
    <property type="match status" value="1"/>
</dbReference>
<feature type="domain" description="Major facilitator superfamily (MFS) profile" evidence="8">
    <location>
        <begin position="37"/>
        <end position="566"/>
    </location>
</feature>
<feature type="region of interest" description="Disordered" evidence="6">
    <location>
        <begin position="294"/>
        <end position="347"/>
    </location>
</feature>
<feature type="transmembrane region" description="Helical" evidence="7">
    <location>
        <begin position="436"/>
        <end position="453"/>
    </location>
</feature>
<reference evidence="9" key="1">
    <citation type="submission" date="2021-01" db="EMBL/GenBank/DDBJ databases">
        <authorList>
            <person name="Kaushik A."/>
        </authorList>
    </citation>
    <scope>NUCLEOTIDE SEQUENCE</scope>
    <source>
        <strain evidence="9">AG3-1AP</strain>
    </source>
</reference>
<dbReference type="SUPFAM" id="SSF103473">
    <property type="entry name" value="MFS general substrate transporter"/>
    <property type="match status" value="1"/>
</dbReference>
<feature type="transmembrane region" description="Helical" evidence="7">
    <location>
        <begin position="542"/>
        <end position="560"/>
    </location>
</feature>
<dbReference type="Gene3D" id="1.20.1250.20">
    <property type="entry name" value="MFS general substrate transporter like domains"/>
    <property type="match status" value="1"/>
</dbReference>
<feature type="transmembrane region" description="Helical" evidence="7">
    <location>
        <begin position="369"/>
        <end position="389"/>
    </location>
</feature>
<feature type="compositionally biased region" description="Polar residues" evidence="6">
    <location>
        <begin position="298"/>
        <end position="317"/>
    </location>
</feature>
<organism evidence="9 10">
    <name type="scientific">Rhizoctonia solani</name>
    <dbReference type="NCBI Taxonomy" id="456999"/>
    <lineage>
        <taxon>Eukaryota</taxon>
        <taxon>Fungi</taxon>
        <taxon>Dikarya</taxon>
        <taxon>Basidiomycota</taxon>
        <taxon>Agaricomycotina</taxon>
        <taxon>Agaricomycetes</taxon>
        <taxon>Cantharellales</taxon>
        <taxon>Ceratobasidiaceae</taxon>
        <taxon>Rhizoctonia</taxon>
    </lineage>
</organism>
<dbReference type="InterPro" id="IPR020846">
    <property type="entry name" value="MFS_dom"/>
</dbReference>
<keyword evidence="3 7" id="KW-0812">Transmembrane</keyword>
<comment type="caution">
    <text evidence="9">The sequence shown here is derived from an EMBL/GenBank/DDBJ whole genome shotgun (WGS) entry which is preliminary data.</text>
</comment>
<gene>
    <name evidence="9" type="ORF">RDB_LOCUS24640</name>
</gene>
<feature type="transmembrane region" description="Helical" evidence="7">
    <location>
        <begin position="167"/>
        <end position="189"/>
    </location>
</feature>
<dbReference type="PROSITE" id="PS50850">
    <property type="entry name" value="MFS"/>
    <property type="match status" value="1"/>
</dbReference>
<evidence type="ECO:0000256" key="3">
    <source>
        <dbReference type="ARBA" id="ARBA00022692"/>
    </source>
</evidence>
<accession>A0A8H2WZ48</accession>
<evidence type="ECO:0000256" key="1">
    <source>
        <dbReference type="ARBA" id="ARBA00004141"/>
    </source>
</evidence>
<feature type="transmembrane region" description="Helical" evidence="7">
    <location>
        <begin position="75"/>
        <end position="97"/>
    </location>
</feature>
<feature type="region of interest" description="Disordered" evidence="6">
    <location>
        <begin position="1"/>
        <end position="27"/>
    </location>
</feature>
<feature type="transmembrane region" description="Helical" evidence="7">
    <location>
        <begin position="401"/>
        <end position="424"/>
    </location>
</feature>
<keyword evidence="4 7" id="KW-1133">Transmembrane helix</keyword>
<feature type="transmembrane region" description="Helical" evidence="7">
    <location>
        <begin position="517"/>
        <end position="536"/>
    </location>
</feature>
<proteinExistence type="predicted"/>
<feature type="transmembrane region" description="Helical" evidence="7">
    <location>
        <begin position="212"/>
        <end position="234"/>
    </location>
</feature>
<feature type="transmembrane region" description="Helical" evidence="7">
    <location>
        <begin position="134"/>
        <end position="155"/>
    </location>
</feature>
<dbReference type="EMBL" id="CAJMWV010000763">
    <property type="protein sequence ID" value="CAE6413752.1"/>
    <property type="molecule type" value="Genomic_DNA"/>
</dbReference>
<dbReference type="GO" id="GO:0022857">
    <property type="term" value="F:transmembrane transporter activity"/>
    <property type="evidence" value="ECO:0007669"/>
    <property type="project" value="InterPro"/>
</dbReference>
<dbReference type="InterPro" id="IPR036259">
    <property type="entry name" value="MFS_trans_sf"/>
</dbReference>
<feature type="compositionally biased region" description="Basic and acidic residues" evidence="6">
    <location>
        <begin position="320"/>
        <end position="330"/>
    </location>
</feature>
<sequence>MPASRSPDTVDAHEPQSHDDLESPQQRIRPTPIPMLQLFSVCVSRIAEPFAYTQIFPYVNQMVWQLGVTDDPKKVGFYSGMVDSMFAFAQLFTVYGYGRLSDRIGRKPVVLFSVFGVALSSGLFGFSNSFAHMMAARTIAGLLSGYVAVLHSILGEITDDTNQSAAYPIYALCYPIGSLVGPLVGGALADPNQSIPHLVPAFLHDVFDKYPYMLPSMAACTVAAMSFTFVLFFMKETLPSIVRRKARKSSGTSTPTSLYGSRGRTVERTGKYWVLTINYPKMCILTRGRTLGSEQHAESSPSASPTMERSRYSSVSTRVGADDLPKKCPSETDTLLADEDDEDEQPHDWSVSELLKLPELRKLYRSSVVLSYLAEAYVVVFVLFSYTKIQDGGLGFEPAEIGFVLAVAGGISFALQILFLPVVLRQGKPTKMFDTCMALWPIGYAIPPILNIIARSSSGNGRYPIGTAASAAIWTGIWVAQLLTKTACTAYAMNMIIARQSAPDRRALGTTNGLNQFFMCAARMFAPVTVSAMFALSTEHNWLGGHSVWVVMIVLSILGWKVSAWN</sequence>
<dbReference type="Proteomes" id="UP000663831">
    <property type="component" value="Unassembled WGS sequence"/>
</dbReference>
<name>A0A8H2WZ48_9AGAM</name>
<evidence type="ECO:0000256" key="2">
    <source>
        <dbReference type="ARBA" id="ARBA00022448"/>
    </source>
</evidence>